<keyword evidence="4 10" id="KW-0812">Transmembrane</keyword>
<dbReference type="PANTHER" id="PTHR10110:SF86">
    <property type="entry name" value="SODIUM_HYDROGEN EXCHANGER 7"/>
    <property type="match status" value="1"/>
</dbReference>
<feature type="transmembrane region" description="Helical" evidence="10">
    <location>
        <begin position="379"/>
        <end position="403"/>
    </location>
</feature>
<dbReference type="RefSeq" id="WP_078761624.1">
    <property type="nucleotide sequence ID" value="NZ_FUWS01000005.1"/>
</dbReference>
<reference evidence="12 13" key="1">
    <citation type="submission" date="2017-02" db="EMBL/GenBank/DDBJ databases">
        <authorList>
            <person name="Peterson S.W."/>
        </authorList>
    </citation>
    <scope>NUCLEOTIDE SEQUENCE [LARGE SCALE GENOMIC DNA]</scope>
    <source>
        <strain evidence="12 13">DSM 45154</strain>
    </source>
</reference>
<feature type="transmembrane region" description="Helical" evidence="10">
    <location>
        <begin position="347"/>
        <end position="367"/>
    </location>
</feature>
<feature type="transmembrane region" description="Helical" evidence="10">
    <location>
        <begin position="184"/>
        <end position="203"/>
    </location>
</feature>
<evidence type="ECO:0000256" key="9">
    <source>
        <dbReference type="ARBA" id="ARBA00023201"/>
    </source>
</evidence>
<evidence type="ECO:0000256" key="6">
    <source>
        <dbReference type="ARBA" id="ARBA00023053"/>
    </source>
</evidence>
<proteinExistence type="inferred from homology"/>
<dbReference type="NCBIfam" id="TIGR00831">
    <property type="entry name" value="a_cpa1"/>
    <property type="match status" value="1"/>
</dbReference>
<keyword evidence="5 10" id="KW-1133">Transmembrane helix</keyword>
<feature type="transmembrane region" description="Helical" evidence="10">
    <location>
        <begin position="6"/>
        <end position="24"/>
    </location>
</feature>
<evidence type="ECO:0000313" key="13">
    <source>
        <dbReference type="Proteomes" id="UP000190637"/>
    </source>
</evidence>
<keyword evidence="9 10" id="KW-0739">Sodium transport</keyword>
<keyword evidence="10" id="KW-0050">Antiport</keyword>
<feature type="transmembrane region" description="Helical" evidence="10">
    <location>
        <begin position="224"/>
        <end position="247"/>
    </location>
</feature>
<accession>A0A1T4QLB3</accession>
<feature type="transmembrane region" description="Helical" evidence="10">
    <location>
        <begin position="267"/>
        <end position="287"/>
    </location>
</feature>
<keyword evidence="8 10" id="KW-0472">Membrane</keyword>
<dbReference type="AlphaFoldDB" id="A0A1T4QLB3"/>
<evidence type="ECO:0000256" key="7">
    <source>
        <dbReference type="ARBA" id="ARBA00023065"/>
    </source>
</evidence>
<name>A0A1T4QLB3_9ACTN</name>
<feature type="transmembrane region" description="Helical" evidence="10">
    <location>
        <begin position="154"/>
        <end position="172"/>
    </location>
</feature>
<dbReference type="InterPro" id="IPR004705">
    <property type="entry name" value="Cation/H_exchanger_CPA1_bac"/>
</dbReference>
<keyword evidence="2 10" id="KW-0813">Transport</keyword>
<feature type="transmembrane region" description="Helical" evidence="10">
    <location>
        <begin position="86"/>
        <end position="107"/>
    </location>
</feature>
<dbReference type="STRING" id="1122192.SAMN02745673_02300"/>
<keyword evidence="3 10" id="KW-1003">Cell membrane</keyword>
<dbReference type="Pfam" id="PF00999">
    <property type="entry name" value="Na_H_Exchanger"/>
    <property type="match status" value="1"/>
</dbReference>
<dbReference type="PANTHER" id="PTHR10110">
    <property type="entry name" value="SODIUM/HYDROGEN EXCHANGER"/>
    <property type="match status" value="1"/>
</dbReference>
<sequence>MTDDAYILAGLIIVLTVLAGRLVAPLLRLPDAVVLVALGFAVSFLPGMREVHISPEVVLLVFLPPLIYNAAFFSSPREMRAEARPIIALAVGATLVTALAVAAATYYTLPATGWPAAIALGAAVAPTDAVAASSVLKRVGAPRRVVTVLEGESLINDGVALTLFGLAVTAMTTHLTPADGLLELVRVVLGGVAYGLVVALVVTRARRRMDDDNVQLVVSLVTPFVAYVPAELVGFSGVLAAVTAGFYLGTRGEGILPPRVRVTGRTVWQGLVMLLESVLFVLLGLQLHEVIAHVAGLPPAELVTTSLAVIVAAVVVRLLWEVFVPPVMRRLPGGLRLDPGPLPHRLVVGWSGMRGAISLAIALSLPLTVGGAPFTDRNLLIFLAAVVVLATLVGQGTTLPLLLRRLGVTAEDRVRHEIALAEAAMGRAALARIDDLLADEQVDERTAETYRRVHELRVAHSEALVDTDGRDHGARRDLKDTVFLRHEIIRAQRAALGRLYRRGGIGHEVFQSLRHELDVQEPHRPEP</sequence>
<feature type="transmembrane region" description="Helical" evidence="10">
    <location>
        <begin position="113"/>
        <end position="133"/>
    </location>
</feature>
<feature type="transmembrane region" description="Helical" evidence="10">
    <location>
        <begin position="57"/>
        <end position="74"/>
    </location>
</feature>
<comment type="similarity">
    <text evidence="10">Belongs to the monovalent cation:proton antiporter 1 (CPA1) transporter (TC 2.A.36) family.</text>
</comment>
<keyword evidence="7 10" id="KW-0406">Ion transport</keyword>
<dbReference type="Proteomes" id="UP000190637">
    <property type="component" value="Unassembled WGS sequence"/>
</dbReference>
<comment type="subcellular location">
    <subcellularLocation>
        <location evidence="1 10">Cell membrane</location>
        <topology evidence="1 10">Multi-pass membrane protein</topology>
    </subcellularLocation>
</comment>
<keyword evidence="13" id="KW-1185">Reference proteome</keyword>
<organism evidence="12 13">
    <name type="scientific">Marinactinospora thermotolerans DSM 45154</name>
    <dbReference type="NCBI Taxonomy" id="1122192"/>
    <lineage>
        <taxon>Bacteria</taxon>
        <taxon>Bacillati</taxon>
        <taxon>Actinomycetota</taxon>
        <taxon>Actinomycetes</taxon>
        <taxon>Streptosporangiales</taxon>
        <taxon>Nocardiopsidaceae</taxon>
        <taxon>Marinactinospora</taxon>
    </lineage>
</organism>
<evidence type="ECO:0000256" key="4">
    <source>
        <dbReference type="ARBA" id="ARBA00022692"/>
    </source>
</evidence>
<evidence type="ECO:0000256" key="10">
    <source>
        <dbReference type="RuleBase" id="RU366002"/>
    </source>
</evidence>
<dbReference type="GO" id="GO:0005886">
    <property type="term" value="C:plasma membrane"/>
    <property type="evidence" value="ECO:0007669"/>
    <property type="project" value="UniProtKB-SubCell"/>
</dbReference>
<dbReference type="GO" id="GO:0015386">
    <property type="term" value="F:potassium:proton antiporter activity"/>
    <property type="evidence" value="ECO:0007669"/>
    <property type="project" value="TreeGrafter"/>
</dbReference>
<dbReference type="GO" id="GO:0098719">
    <property type="term" value="P:sodium ion import across plasma membrane"/>
    <property type="evidence" value="ECO:0007669"/>
    <property type="project" value="TreeGrafter"/>
</dbReference>
<evidence type="ECO:0000259" key="11">
    <source>
        <dbReference type="Pfam" id="PF00999"/>
    </source>
</evidence>
<protein>
    <submittedName>
        <fullName evidence="12">Sodium/proton antiporter, CPA1 family</fullName>
    </submittedName>
</protein>
<dbReference type="OrthoDB" id="57886at2"/>
<evidence type="ECO:0000256" key="1">
    <source>
        <dbReference type="ARBA" id="ARBA00004651"/>
    </source>
</evidence>
<dbReference type="GO" id="GO:0051453">
    <property type="term" value="P:regulation of intracellular pH"/>
    <property type="evidence" value="ECO:0007669"/>
    <property type="project" value="TreeGrafter"/>
</dbReference>
<gene>
    <name evidence="12" type="ORF">SAMN02745673_02300</name>
</gene>
<dbReference type="Gene3D" id="6.10.140.1330">
    <property type="match status" value="1"/>
</dbReference>
<evidence type="ECO:0000313" key="12">
    <source>
        <dbReference type="EMBL" id="SKA04580.1"/>
    </source>
</evidence>
<evidence type="ECO:0000256" key="2">
    <source>
        <dbReference type="ARBA" id="ARBA00022448"/>
    </source>
</evidence>
<keyword evidence="6 10" id="KW-0915">Sodium</keyword>
<evidence type="ECO:0000256" key="5">
    <source>
        <dbReference type="ARBA" id="ARBA00022989"/>
    </source>
</evidence>
<evidence type="ECO:0000256" key="8">
    <source>
        <dbReference type="ARBA" id="ARBA00023136"/>
    </source>
</evidence>
<evidence type="ECO:0000256" key="3">
    <source>
        <dbReference type="ARBA" id="ARBA00022475"/>
    </source>
</evidence>
<dbReference type="InterPro" id="IPR018422">
    <property type="entry name" value="Cation/H_exchanger_CPA1"/>
</dbReference>
<comment type="function">
    <text evidence="10">Na(+)/H(+) antiporter that extrudes sodium in exchange for external protons.</text>
</comment>
<dbReference type="EMBL" id="FUWS01000005">
    <property type="protein sequence ID" value="SKA04580.1"/>
    <property type="molecule type" value="Genomic_DNA"/>
</dbReference>
<dbReference type="GO" id="GO:0015385">
    <property type="term" value="F:sodium:proton antiporter activity"/>
    <property type="evidence" value="ECO:0007669"/>
    <property type="project" value="InterPro"/>
</dbReference>
<feature type="domain" description="Cation/H+ exchanger transmembrane" evidence="11">
    <location>
        <begin position="14"/>
        <end position="404"/>
    </location>
</feature>
<feature type="transmembrane region" description="Helical" evidence="10">
    <location>
        <begin position="299"/>
        <end position="320"/>
    </location>
</feature>
<dbReference type="InterPro" id="IPR006153">
    <property type="entry name" value="Cation/H_exchanger_TM"/>
</dbReference>